<evidence type="ECO:0000313" key="1">
    <source>
        <dbReference type="EMBL" id="CUV03708.1"/>
    </source>
</evidence>
<protein>
    <submittedName>
        <fullName evidence="1">Uncharacterized protein</fullName>
    </submittedName>
</protein>
<sequence length="55" mass="6352">MCAPENENGQHTFQPWSNLKQPMPFWRKLQLLAGNNFIKLRTRKGCCGNFDQPGC</sequence>
<dbReference type="EMBL" id="FAXA01000458">
    <property type="protein sequence ID" value="CUV03708.1"/>
    <property type="molecule type" value="Genomic_DNA"/>
</dbReference>
<proteinExistence type="predicted"/>
<name>A0A160VC90_9ZZZZ</name>
<gene>
    <name evidence="1" type="ORF">MGWOODY_Clf2889</name>
</gene>
<accession>A0A160VC90</accession>
<reference evidence="1" key="1">
    <citation type="submission" date="2015-10" db="EMBL/GenBank/DDBJ databases">
        <authorList>
            <person name="Gilbert D.G."/>
        </authorList>
    </citation>
    <scope>NUCLEOTIDE SEQUENCE</scope>
</reference>
<organism evidence="1">
    <name type="scientific">hydrothermal vent metagenome</name>
    <dbReference type="NCBI Taxonomy" id="652676"/>
    <lineage>
        <taxon>unclassified sequences</taxon>
        <taxon>metagenomes</taxon>
        <taxon>ecological metagenomes</taxon>
    </lineage>
</organism>
<dbReference type="AlphaFoldDB" id="A0A160VC90"/>